<dbReference type="PROSITE" id="PS50885">
    <property type="entry name" value="HAMP"/>
    <property type="match status" value="1"/>
</dbReference>
<evidence type="ECO:0000259" key="12">
    <source>
        <dbReference type="PROSITE" id="PS50885"/>
    </source>
</evidence>
<sequence length="403" mass="46627">MLNKSSILFKLSLIFILTFVITTVLFFFVYNSLKKRAYIEFTRKTLILLHTSDFESYAENEGLKVIGDERKIYSTLKGAIVILKKISPMGDVRWALIRKDGNLYLYVVYFGRPFLIKKPDKFENYDFVLALWIMYVIGLLLLYISIFRSIYPLKVLGNKIREFKNGRIDTNFDIRRRDEVGFLASQLKEALENLRKNNKAKQWFLRNIAHEFKTPLTKGMIAAELLEDNSKKEAFLKIFKRLDALVSELLSVEKIASKGPEDKLNCLNLLGVVEDAKSLLFLDDKNIEIVASYDVSVRVEKELFVIAIKNLMDNGIKFSEDGLVRVVIKSDSVLFLNKGNKPKIDESLMFEPFVKETSYKNKNGMGLGLYITRYILDRYGVRVDYSYKSGFNVFKLDISKILC</sequence>
<dbReference type="Pfam" id="PF02518">
    <property type="entry name" value="HATPase_c"/>
    <property type="match status" value="1"/>
</dbReference>
<accession>F2LY64</accession>
<comment type="subcellular location">
    <subcellularLocation>
        <location evidence="2">Membrane</location>
        <topology evidence="2">Multi-pass membrane protein</topology>
    </subcellularLocation>
</comment>
<evidence type="ECO:0000256" key="9">
    <source>
        <dbReference type="ARBA" id="ARBA00023136"/>
    </source>
</evidence>
<evidence type="ECO:0000256" key="6">
    <source>
        <dbReference type="ARBA" id="ARBA00022692"/>
    </source>
</evidence>
<name>F2LY64_HIPMA</name>
<feature type="transmembrane region" description="Helical" evidence="10">
    <location>
        <begin position="7"/>
        <end position="30"/>
    </location>
</feature>
<evidence type="ECO:0000256" key="4">
    <source>
        <dbReference type="ARBA" id="ARBA00022553"/>
    </source>
</evidence>
<dbReference type="EMBL" id="CP002606">
    <property type="protein sequence ID" value="AEA34387.1"/>
    <property type="molecule type" value="Genomic_DNA"/>
</dbReference>
<dbReference type="InterPro" id="IPR047994">
    <property type="entry name" value="ArsS-like"/>
</dbReference>
<proteinExistence type="predicted"/>
<keyword evidence="6 10" id="KW-0812">Transmembrane</keyword>
<protein>
    <recommendedName>
        <fullName evidence="3">histidine kinase</fullName>
        <ecNumber evidence="3">2.7.13.3</ecNumber>
    </recommendedName>
</protein>
<dbReference type="InParanoid" id="F2LY64"/>
<keyword evidence="4" id="KW-0597">Phosphoprotein</keyword>
<dbReference type="HOGENOM" id="CLU_051843_0_0_7"/>
<keyword evidence="14" id="KW-1185">Reference proteome</keyword>
<evidence type="ECO:0000256" key="10">
    <source>
        <dbReference type="SAM" id="Phobius"/>
    </source>
</evidence>
<dbReference type="EC" id="2.7.13.3" evidence="3"/>
<dbReference type="SMART" id="SM00387">
    <property type="entry name" value="HATPase_c"/>
    <property type="match status" value="1"/>
</dbReference>
<feature type="transmembrane region" description="Helical" evidence="10">
    <location>
        <begin position="127"/>
        <end position="151"/>
    </location>
</feature>
<dbReference type="STRING" id="760142.Hipma_1431"/>
<reference evidence="13 14" key="1">
    <citation type="journal article" date="2011" name="Stand. Genomic Sci.">
        <title>Complete genome sequence of the thermophilic sulfur-reducer Hippea maritima type strain (MH(2)).</title>
        <authorList>
            <person name="Huntemann M."/>
            <person name="Lu M."/>
            <person name="Nolan M."/>
            <person name="Lapidus A."/>
            <person name="Lucas S."/>
            <person name="Hammon N."/>
            <person name="Deshpande S."/>
            <person name="Cheng J.F."/>
            <person name="Tapia R."/>
            <person name="Han C."/>
            <person name="Goodwin L."/>
            <person name="Pitluck S."/>
            <person name="Liolios K."/>
            <person name="Pagani I."/>
            <person name="Ivanova N."/>
            <person name="Ovchinikova G."/>
            <person name="Pati A."/>
            <person name="Chen A."/>
            <person name="Palaniappan K."/>
            <person name="Land M."/>
            <person name="Hauser L."/>
            <person name="Jeffries C.D."/>
            <person name="Detter J.C."/>
            <person name="Brambilla E.M."/>
            <person name="Rohde M."/>
            <person name="Spring S."/>
            <person name="Goker M."/>
            <person name="Woyke T."/>
            <person name="Bristow J."/>
            <person name="Eisen J.A."/>
            <person name="Markowitz V."/>
            <person name="Hugenholtz P."/>
            <person name="Kyrpides N.C."/>
            <person name="Klenk H.P."/>
            <person name="Mavromatis K."/>
        </authorList>
    </citation>
    <scope>NUCLEOTIDE SEQUENCE [LARGE SCALE GENOMIC DNA]</scope>
    <source>
        <strain evidence="14">ATCC 700847 / DSM 10411 / MH2</strain>
    </source>
</reference>
<keyword evidence="8 10" id="KW-1133">Transmembrane helix</keyword>
<dbReference type="PANTHER" id="PTHR45528:SF12">
    <property type="entry name" value="SENSOR HISTIDINE KINASE ARSS"/>
    <property type="match status" value="1"/>
</dbReference>
<dbReference type="CDD" id="cd00082">
    <property type="entry name" value="HisKA"/>
    <property type="match status" value="1"/>
</dbReference>
<dbReference type="PANTHER" id="PTHR45528">
    <property type="entry name" value="SENSOR HISTIDINE KINASE CPXA"/>
    <property type="match status" value="1"/>
</dbReference>
<dbReference type="Proteomes" id="UP000008139">
    <property type="component" value="Chromosome"/>
</dbReference>
<dbReference type="SMART" id="SM00388">
    <property type="entry name" value="HisKA"/>
    <property type="match status" value="1"/>
</dbReference>
<evidence type="ECO:0000313" key="14">
    <source>
        <dbReference type="Proteomes" id="UP000008139"/>
    </source>
</evidence>
<dbReference type="InterPro" id="IPR005467">
    <property type="entry name" value="His_kinase_dom"/>
</dbReference>
<reference evidence="14" key="2">
    <citation type="submission" date="2011-03" db="EMBL/GenBank/DDBJ databases">
        <title>The complete genome of Hippea maritima DSM 10411.</title>
        <authorList>
            <consortium name="US DOE Joint Genome Institute (JGI-PGF)"/>
            <person name="Lucas S."/>
            <person name="Copeland A."/>
            <person name="Lapidus A."/>
            <person name="Bruce D."/>
            <person name="Goodwin L."/>
            <person name="Pitluck S."/>
            <person name="Peters L."/>
            <person name="Kyrpides N."/>
            <person name="Mavromatis K."/>
            <person name="Pagani I."/>
            <person name="Ivanova N."/>
            <person name="Mikhailova N."/>
            <person name="Lu M."/>
            <person name="Detter J.C."/>
            <person name="Tapia R."/>
            <person name="Han C."/>
            <person name="Land M."/>
            <person name="Hauser L."/>
            <person name="Markowitz V."/>
            <person name="Cheng J.-F."/>
            <person name="Hugenholtz P."/>
            <person name="Woyke T."/>
            <person name="Wu D."/>
            <person name="Spring S."/>
            <person name="Schroeder M."/>
            <person name="Brambilla E."/>
            <person name="Klenk H.-P."/>
            <person name="Eisen J.A."/>
        </authorList>
    </citation>
    <scope>NUCLEOTIDE SEQUENCE [LARGE SCALE GENOMIC DNA]</scope>
    <source>
        <strain evidence="14">ATCC 700847 / DSM 10411 / MH2</strain>
    </source>
</reference>
<comment type="catalytic activity">
    <reaction evidence="1">
        <text>ATP + protein L-histidine = ADP + protein N-phospho-L-histidine.</text>
        <dbReference type="EC" id="2.7.13.3"/>
    </reaction>
</comment>
<dbReference type="GO" id="GO:0016020">
    <property type="term" value="C:membrane"/>
    <property type="evidence" value="ECO:0007669"/>
    <property type="project" value="UniProtKB-SubCell"/>
</dbReference>
<feature type="domain" description="HAMP" evidence="12">
    <location>
        <begin position="152"/>
        <end position="199"/>
    </location>
</feature>
<evidence type="ECO:0000256" key="3">
    <source>
        <dbReference type="ARBA" id="ARBA00012438"/>
    </source>
</evidence>
<dbReference type="Gene3D" id="1.10.287.130">
    <property type="match status" value="1"/>
</dbReference>
<organism evidence="13 14">
    <name type="scientific">Hippea maritima (strain ATCC 700847 / DSM 10411 / MH2)</name>
    <dbReference type="NCBI Taxonomy" id="760142"/>
    <lineage>
        <taxon>Bacteria</taxon>
        <taxon>Pseudomonadati</taxon>
        <taxon>Campylobacterota</taxon>
        <taxon>Desulfurellia</taxon>
        <taxon>Desulfurellales</taxon>
        <taxon>Hippeaceae</taxon>
        <taxon>Hippea</taxon>
    </lineage>
</organism>
<evidence type="ECO:0000313" key="13">
    <source>
        <dbReference type="EMBL" id="AEA34387.1"/>
    </source>
</evidence>
<dbReference type="AlphaFoldDB" id="F2LY64"/>
<dbReference type="InterPro" id="IPR036890">
    <property type="entry name" value="HATPase_C_sf"/>
</dbReference>
<dbReference type="KEGG" id="hmr:Hipma_1431"/>
<dbReference type="InterPro" id="IPR003661">
    <property type="entry name" value="HisK_dim/P_dom"/>
</dbReference>
<keyword evidence="7 13" id="KW-0418">Kinase</keyword>
<dbReference type="SUPFAM" id="SSF158472">
    <property type="entry name" value="HAMP domain-like"/>
    <property type="match status" value="1"/>
</dbReference>
<dbReference type="InterPro" id="IPR036097">
    <property type="entry name" value="HisK_dim/P_sf"/>
</dbReference>
<evidence type="ECO:0000256" key="5">
    <source>
        <dbReference type="ARBA" id="ARBA00022679"/>
    </source>
</evidence>
<dbReference type="eggNOG" id="COG2205">
    <property type="taxonomic scope" value="Bacteria"/>
</dbReference>
<feature type="domain" description="Histidine kinase" evidence="11">
    <location>
        <begin position="207"/>
        <end position="402"/>
    </location>
</feature>
<dbReference type="SUPFAM" id="SSF47384">
    <property type="entry name" value="Homodimeric domain of signal transducing histidine kinase"/>
    <property type="match status" value="1"/>
</dbReference>
<dbReference type="Pfam" id="PF00672">
    <property type="entry name" value="HAMP"/>
    <property type="match status" value="1"/>
</dbReference>
<dbReference type="Gene3D" id="3.30.565.10">
    <property type="entry name" value="Histidine kinase-like ATPase, C-terminal domain"/>
    <property type="match status" value="1"/>
</dbReference>
<evidence type="ECO:0000256" key="7">
    <source>
        <dbReference type="ARBA" id="ARBA00022777"/>
    </source>
</evidence>
<keyword evidence="5" id="KW-0808">Transferase</keyword>
<evidence type="ECO:0000256" key="1">
    <source>
        <dbReference type="ARBA" id="ARBA00000085"/>
    </source>
</evidence>
<dbReference type="Pfam" id="PF00512">
    <property type="entry name" value="HisKA"/>
    <property type="match status" value="1"/>
</dbReference>
<dbReference type="SUPFAM" id="SSF55874">
    <property type="entry name" value="ATPase domain of HSP90 chaperone/DNA topoisomerase II/histidine kinase"/>
    <property type="match status" value="1"/>
</dbReference>
<evidence type="ECO:0000256" key="2">
    <source>
        <dbReference type="ARBA" id="ARBA00004141"/>
    </source>
</evidence>
<gene>
    <name evidence="13" type="ordered locus">Hipma_1431</name>
</gene>
<dbReference type="InterPro" id="IPR050398">
    <property type="entry name" value="HssS/ArlS-like"/>
</dbReference>
<dbReference type="NCBIfam" id="NF038389">
    <property type="entry name" value="ArsS_fam_HK"/>
    <property type="match status" value="1"/>
</dbReference>
<evidence type="ECO:0000256" key="8">
    <source>
        <dbReference type="ARBA" id="ARBA00022989"/>
    </source>
</evidence>
<dbReference type="InterPro" id="IPR003594">
    <property type="entry name" value="HATPase_dom"/>
</dbReference>
<dbReference type="Gene3D" id="6.10.340.10">
    <property type="match status" value="1"/>
</dbReference>
<dbReference type="PROSITE" id="PS50109">
    <property type="entry name" value="HIS_KIN"/>
    <property type="match status" value="1"/>
</dbReference>
<dbReference type="InterPro" id="IPR003660">
    <property type="entry name" value="HAMP_dom"/>
</dbReference>
<dbReference type="GO" id="GO:0000155">
    <property type="term" value="F:phosphorelay sensor kinase activity"/>
    <property type="evidence" value="ECO:0007669"/>
    <property type="project" value="InterPro"/>
</dbReference>
<keyword evidence="9 10" id="KW-0472">Membrane</keyword>
<evidence type="ECO:0000259" key="11">
    <source>
        <dbReference type="PROSITE" id="PS50109"/>
    </source>
</evidence>